<evidence type="ECO:0000256" key="3">
    <source>
        <dbReference type="ARBA" id="ARBA00022475"/>
    </source>
</evidence>
<dbReference type="Pfam" id="PF07963">
    <property type="entry name" value="N_methyl"/>
    <property type="match status" value="1"/>
</dbReference>
<dbReference type="RefSeq" id="WP_407327162.1">
    <property type="nucleotide sequence ID" value="NZ_CP136865.1"/>
</dbReference>
<dbReference type="EMBL" id="CP136865">
    <property type="protein sequence ID" value="WOJ96485.1"/>
    <property type="molecule type" value="Genomic_DNA"/>
</dbReference>
<evidence type="ECO:0000259" key="12">
    <source>
        <dbReference type="Pfam" id="PF12019"/>
    </source>
</evidence>
<evidence type="ECO:0000256" key="5">
    <source>
        <dbReference type="ARBA" id="ARBA00022519"/>
    </source>
</evidence>
<keyword evidence="14" id="KW-1185">Reference proteome</keyword>
<evidence type="ECO:0000256" key="2">
    <source>
        <dbReference type="ARBA" id="ARBA00021549"/>
    </source>
</evidence>
<keyword evidence="6 11" id="KW-0812">Transmembrane</keyword>
<dbReference type="Proteomes" id="UP001626549">
    <property type="component" value="Chromosome"/>
</dbReference>
<feature type="transmembrane region" description="Helical" evidence="11">
    <location>
        <begin position="39"/>
        <end position="58"/>
    </location>
</feature>
<evidence type="ECO:0000256" key="4">
    <source>
        <dbReference type="ARBA" id="ARBA00022481"/>
    </source>
</evidence>
<evidence type="ECO:0000256" key="8">
    <source>
        <dbReference type="ARBA" id="ARBA00023136"/>
    </source>
</evidence>
<keyword evidence="3" id="KW-1003">Cell membrane</keyword>
<dbReference type="NCBIfam" id="TIGR02532">
    <property type="entry name" value="IV_pilin_GFxxxE"/>
    <property type="match status" value="1"/>
</dbReference>
<evidence type="ECO:0000256" key="6">
    <source>
        <dbReference type="ARBA" id="ARBA00022692"/>
    </source>
</evidence>
<evidence type="ECO:0000256" key="9">
    <source>
        <dbReference type="ARBA" id="ARBA00025772"/>
    </source>
</evidence>
<evidence type="ECO:0000256" key="10">
    <source>
        <dbReference type="ARBA" id="ARBA00030775"/>
    </source>
</evidence>
<organism evidence="13 14">
    <name type="scientific">Congregibacter brevis</name>
    <dbReference type="NCBI Taxonomy" id="3081201"/>
    <lineage>
        <taxon>Bacteria</taxon>
        <taxon>Pseudomonadati</taxon>
        <taxon>Pseudomonadota</taxon>
        <taxon>Gammaproteobacteria</taxon>
        <taxon>Cellvibrionales</taxon>
        <taxon>Halieaceae</taxon>
        <taxon>Congregibacter</taxon>
    </lineage>
</organism>
<accession>A0ABZ0IBH7</accession>
<dbReference type="InterPro" id="IPR012902">
    <property type="entry name" value="N_methyl_site"/>
</dbReference>
<dbReference type="InterPro" id="IPR022346">
    <property type="entry name" value="T2SS_GspH"/>
</dbReference>
<feature type="domain" description="General secretion pathway GspH" evidence="12">
    <location>
        <begin position="76"/>
        <end position="195"/>
    </location>
</feature>
<proteinExistence type="inferred from homology"/>
<comment type="subcellular location">
    <subcellularLocation>
        <location evidence="1">Cell inner membrane</location>
        <topology evidence="1">Single-pass membrane protein</topology>
    </subcellularLocation>
</comment>
<dbReference type="SUPFAM" id="SSF54523">
    <property type="entry name" value="Pili subunits"/>
    <property type="match status" value="1"/>
</dbReference>
<keyword evidence="7 11" id="KW-1133">Transmembrane helix</keyword>
<dbReference type="InterPro" id="IPR045584">
    <property type="entry name" value="Pilin-like"/>
</dbReference>
<evidence type="ECO:0000313" key="13">
    <source>
        <dbReference type="EMBL" id="WOJ96485.1"/>
    </source>
</evidence>
<evidence type="ECO:0000256" key="1">
    <source>
        <dbReference type="ARBA" id="ARBA00004377"/>
    </source>
</evidence>
<comment type="similarity">
    <text evidence="9">Belongs to the GSP H family.</text>
</comment>
<gene>
    <name evidence="13" type="ORF">R0137_14725</name>
</gene>
<dbReference type="Gene3D" id="3.55.40.10">
    <property type="entry name" value="minor pseudopilin epsh domain"/>
    <property type="match status" value="1"/>
</dbReference>
<keyword evidence="5" id="KW-0997">Cell inner membrane</keyword>
<dbReference type="Pfam" id="PF12019">
    <property type="entry name" value="GspH"/>
    <property type="match status" value="1"/>
</dbReference>
<protein>
    <recommendedName>
        <fullName evidence="2">Type II secretion system protein H</fullName>
    </recommendedName>
    <alternativeName>
        <fullName evidence="10">General secretion pathway protein H</fullName>
    </alternativeName>
</protein>
<sequence>MRGSVRTDPMSAHRPGHRRSMCYWVNRDRSNGYRNASSGFTLIEVLLVLSMLAISLSLTAPPFKDRIEDLRSASAMRHLASLFALARHEALIRQRPVIVCALTAEQKCHRNWTANSNIAVFIDQNNDRRLDNSDQVLKELRWPLKGGEISWRASLARNYLQFESNGGTWQNGTLYYCPSSLDARKARALVISHSGRNYKTVDSNGDGIREDRSGRNLRC</sequence>
<evidence type="ECO:0000256" key="7">
    <source>
        <dbReference type="ARBA" id="ARBA00022989"/>
    </source>
</evidence>
<evidence type="ECO:0000256" key="11">
    <source>
        <dbReference type="SAM" id="Phobius"/>
    </source>
</evidence>
<keyword evidence="4" id="KW-0488">Methylation</keyword>
<keyword evidence="8 11" id="KW-0472">Membrane</keyword>
<evidence type="ECO:0000313" key="14">
    <source>
        <dbReference type="Proteomes" id="UP001626549"/>
    </source>
</evidence>
<reference evidence="13 14" key="1">
    <citation type="submission" date="2023-10" db="EMBL/GenBank/DDBJ databases">
        <title>Two novel species belonging to the OM43/NOR5 clade.</title>
        <authorList>
            <person name="Park M."/>
        </authorList>
    </citation>
    <scope>NUCLEOTIDE SEQUENCE [LARGE SCALE GENOMIC DNA]</scope>
    <source>
        <strain evidence="13 14">IMCC45268</strain>
    </source>
</reference>
<name>A0ABZ0IBH7_9GAMM</name>